<feature type="transmembrane region" description="Helical" evidence="1">
    <location>
        <begin position="55"/>
        <end position="74"/>
    </location>
</feature>
<dbReference type="EMBL" id="FUHU01000041">
    <property type="protein sequence ID" value="SJM64331.1"/>
    <property type="molecule type" value="Genomic_DNA"/>
</dbReference>
<protein>
    <recommendedName>
        <fullName evidence="4">Integral membrane protein</fullName>
    </recommendedName>
</protein>
<dbReference type="AlphaFoldDB" id="A0A1R4G805"/>
<feature type="transmembrane region" description="Helical" evidence="1">
    <location>
        <begin position="350"/>
        <end position="367"/>
    </location>
</feature>
<keyword evidence="3" id="KW-1185">Reference proteome</keyword>
<dbReference type="RefSeq" id="WP_086992356.1">
    <property type="nucleotide sequence ID" value="NZ_FUHU01000041.1"/>
</dbReference>
<feature type="transmembrane region" description="Helical" evidence="1">
    <location>
        <begin position="322"/>
        <end position="344"/>
    </location>
</feature>
<feature type="transmembrane region" description="Helical" evidence="1">
    <location>
        <begin position="212"/>
        <end position="233"/>
    </location>
</feature>
<evidence type="ECO:0000313" key="2">
    <source>
        <dbReference type="EMBL" id="SJM64331.1"/>
    </source>
</evidence>
<keyword evidence="1" id="KW-0812">Transmembrane</keyword>
<feature type="transmembrane region" description="Helical" evidence="1">
    <location>
        <begin position="30"/>
        <end position="50"/>
    </location>
</feature>
<feature type="transmembrane region" description="Helical" evidence="1">
    <location>
        <begin position="80"/>
        <end position="98"/>
    </location>
</feature>
<feature type="transmembrane region" description="Helical" evidence="1">
    <location>
        <begin position="240"/>
        <end position="259"/>
    </location>
</feature>
<feature type="transmembrane region" description="Helical" evidence="1">
    <location>
        <begin position="265"/>
        <end position="286"/>
    </location>
</feature>
<proteinExistence type="predicted"/>
<feature type="transmembrane region" description="Helical" evidence="1">
    <location>
        <begin position="172"/>
        <end position="192"/>
    </location>
</feature>
<dbReference type="Proteomes" id="UP000195787">
    <property type="component" value="Unassembled WGS sequence"/>
</dbReference>
<evidence type="ECO:0000313" key="3">
    <source>
        <dbReference type="Proteomes" id="UP000195787"/>
    </source>
</evidence>
<gene>
    <name evidence="2" type="ORF">CZ674_09715</name>
</gene>
<evidence type="ECO:0000256" key="1">
    <source>
        <dbReference type="SAM" id="Phobius"/>
    </source>
</evidence>
<feature type="transmembrane region" description="Helical" evidence="1">
    <location>
        <begin position="135"/>
        <end position="152"/>
    </location>
</feature>
<reference evidence="2 3" key="1">
    <citation type="submission" date="2017-02" db="EMBL/GenBank/DDBJ databases">
        <authorList>
            <person name="Peterson S.W."/>
        </authorList>
    </citation>
    <scope>NUCLEOTIDE SEQUENCE [LARGE SCALE GENOMIC DNA]</scope>
    <source>
        <strain evidence="2 3">LMG 22410</strain>
    </source>
</reference>
<organism evidence="2 3">
    <name type="scientific">Agrococcus casei LMG 22410</name>
    <dbReference type="NCBI Taxonomy" id="1255656"/>
    <lineage>
        <taxon>Bacteria</taxon>
        <taxon>Bacillati</taxon>
        <taxon>Actinomycetota</taxon>
        <taxon>Actinomycetes</taxon>
        <taxon>Micrococcales</taxon>
        <taxon>Microbacteriaceae</taxon>
        <taxon>Agrococcus</taxon>
    </lineage>
</organism>
<feature type="transmembrane region" description="Helical" evidence="1">
    <location>
        <begin position="110"/>
        <end position="129"/>
    </location>
</feature>
<keyword evidence="1" id="KW-1133">Transmembrane helix</keyword>
<sequence length="376" mass="37496">MTLLPALWSLTATAALGVFATIGLLADQQALAMLMTAILLGCALGSLRFARIVQLVLVSLVPPSLAVPAVFAWVPDAELPITASVALAAAAALGLAAGRPNFDQRARQPALAALVRGLCIAVAAVAVGVLASFSMAAALTVAAAAAVAWVIVFSTSAPPKRIRRDGLQPTELLQTALVAAGTGGWAVLSLVIADQAGITDELVETGTPALPIAVAVAAAAVGAGLGAAAALALLRQGIRLLPQLTLVIALVGMALVMIARPGGLAAFAAVGVLVAVFGLAAAVTIARTRPAPEPAPATEHTPSDTAAIARRLFASEAVLERFAIPAVLASAALGALIGGLLGSIVEVRDALFVSLAAVAAAAVWIAVRRQLAREVS</sequence>
<keyword evidence="1" id="KW-0472">Membrane</keyword>
<accession>A0A1R4G805</accession>
<evidence type="ECO:0008006" key="4">
    <source>
        <dbReference type="Google" id="ProtNLM"/>
    </source>
</evidence>
<name>A0A1R4G805_9MICO</name>
<dbReference type="GeneID" id="303173487"/>